<protein>
    <submittedName>
        <fullName evidence="1">Uncharacterized protein</fullName>
    </submittedName>
</protein>
<reference evidence="1" key="1">
    <citation type="journal article" date="2012" name="Nature">
        <title>The oyster genome reveals stress adaptation and complexity of shell formation.</title>
        <authorList>
            <person name="Zhang G."/>
            <person name="Fang X."/>
            <person name="Guo X."/>
            <person name="Li L."/>
            <person name="Luo R."/>
            <person name="Xu F."/>
            <person name="Yang P."/>
            <person name="Zhang L."/>
            <person name="Wang X."/>
            <person name="Qi H."/>
            <person name="Xiong Z."/>
            <person name="Que H."/>
            <person name="Xie Y."/>
            <person name="Holland P.W."/>
            <person name="Paps J."/>
            <person name="Zhu Y."/>
            <person name="Wu F."/>
            <person name="Chen Y."/>
            <person name="Wang J."/>
            <person name="Peng C."/>
            <person name="Meng J."/>
            <person name="Yang L."/>
            <person name="Liu J."/>
            <person name="Wen B."/>
            <person name="Zhang N."/>
            <person name="Huang Z."/>
            <person name="Zhu Q."/>
            <person name="Feng Y."/>
            <person name="Mount A."/>
            <person name="Hedgecock D."/>
            <person name="Xu Z."/>
            <person name="Liu Y."/>
            <person name="Domazet-Loso T."/>
            <person name="Du Y."/>
            <person name="Sun X."/>
            <person name="Zhang S."/>
            <person name="Liu B."/>
            <person name="Cheng P."/>
            <person name="Jiang X."/>
            <person name="Li J."/>
            <person name="Fan D."/>
            <person name="Wang W."/>
            <person name="Fu W."/>
            <person name="Wang T."/>
            <person name="Wang B."/>
            <person name="Zhang J."/>
            <person name="Peng Z."/>
            <person name="Li Y."/>
            <person name="Li N."/>
            <person name="Wang J."/>
            <person name="Chen M."/>
            <person name="He Y."/>
            <person name="Tan F."/>
            <person name="Song X."/>
            <person name="Zheng Q."/>
            <person name="Huang R."/>
            <person name="Yang H."/>
            <person name="Du X."/>
            <person name="Chen L."/>
            <person name="Yang M."/>
            <person name="Gaffney P.M."/>
            <person name="Wang S."/>
            <person name="Luo L."/>
            <person name="She Z."/>
            <person name="Ming Y."/>
            <person name="Huang W."/>
            <person name="Zhang S."/>
            <person name="Huang B."/>
            <person name="Zhang Y."/>
            <person name="Qu T."/>
            <person name="Ni P."/>
            <person name="Miao G."/>
            <person name="Wang J."/>
            <person name="Wang Q."/>
            <person name="Steinberg C.E."/>
            <person name="Wang H."/>
            <person name="Li N."/>
            <person name="Qian L."/>
            <person name="Zhang G."/>
            <person name="Li Y."/>
            <person name="Yang H."/>
            <person name="Liu X."/>
            <person name="Wang J."/>
            <person name="Yin Y."/>
            <person name="Wang J."/>
        </authorList>
    </citation>
    <scope>NUCLEOTIDE SEQUENCE [LARGE SCALE GENOMIC DNA]</scope>
    <source>
        <strain evidence="1">05x7-T-G4-1.051#20</strain>
    </source>
</reference>
<accession>K1PQG3</accession>
<evidence type="ECO:0000313" key="1">
    <source>
        <dbReference type="EMBL" id="EKC21059.1"/>
    </source>
</evidence>
<dbReference type="HOGENOM" id="CLU_660984_0_0_1"/>
<dbReference type="InParanoid" id="K1PQG3"/>
<dbReference type="AlphaFoldDB" id="K1PQG3"/>
<organism evidence="1">
    <name type="scientific">Magallana gigas</name>
    <name type="common">Pacific oyster</name>
    <name type="synonym">Crassostrea gigas</name>
    <dbReference type="NCBI Taxonomy" id="29159"/>
    <lineage>
        <taxon>Eukaryota</taxon>
        <taxon>Metazoa</taxon>
        <taxon>Spiralia</taxon>
        <taxon>Lophotrochozoa</taxon>
        <taxon>Mollusca</taxon>
        <taxon>Bivalvia</taxon>
        <taxon>Autobranchia</taxon>
        <taxon>Pteriomorphia</taxon>
        <taxon>Ostreida</taxon>
        <taxon>Ostreoidea</taxon>
        <taxon>Ostreidae</taxon>
        <taxon>Magallana</taxon>
    </lineage>
</organism>
<proteinExistence type="predicted"/>
<gene>
    <name evidence="1" type="ORF">CGI_10004659</name>
</gene>
<sequence>MLLLRSIMAQELIGKEISERPARHWDKIPSSCHDTWCLINGEPNRISTPTLLDELGSSELKHCKINQQHMLDDEESIWEWTNKLGPSEPTALRYSVNRNGDVTDFTLQWRGPDDSSVRDLLGFQIEFEDGDVFHNFVMDLRENNLIFNMGNATLTCHYNNPFSKAVHLRVYVTSLPKSINLDLTDKVIRDNISIFIPKYTFPNPSRKLPTTRVSQPAKVTEEGPGVIPFVIIAVVIVIILSVGIPAYLKLKAMDSCLRKRGVKAVRNNSLATKEQLQDPIVDEKYTEVKTNTYSRDDTQKKWCQEVCVPFIVECETMTSLPQCAPCFHHMDSYDSGFHSDYQVLYADPQDYKEDIRSEKQPTEDGKMKEHDIECERLPWFHAPLSESPSLTSVQTEDLEEEILRINKFPTRHEDKG</sequence>
<name>K1PQG3_MAGGI</name>
<dbReference type="EMBL" id="JH816902">
    <property type="protein sequence ID" value="EKC21059.1"/>
    <property type="molecule type" value="Genomic_DNA"/>
</dbReference>